<sequence length="638" mass="73194">MEALLDDFDDLKISALSKSKQINSFVKCTTIGPNSTCIEGFESQETTNTQKFKFTDATFDTIPIQHVSNKASVVDKYLAEIEHQRQGKVQEAVNSHLNCILEFSKKQILNSKEQLVRQQQILIEGMHRQELLILQALEQHDKDAFLQHQQLLQYYKELAEKRKQNNKELEERERRKQKINALIDSIRRDQLEFRNIYQQIVNVIKTCKFQGQLKDILGDVPKQLKILPDRMEEIINRCKGGKVSENESRKSSELVQEIKGLLNTIQQKLTELKVAEQVEGKTGKDILAVQPAPNQLQEQPVKSQEVFGNTTDSSAQKQSQKIKSNQINKFISKSSLRIYSELQDFTEKYVKAFTELENNNSYKQFRFDCKKAVNIPVNAISAVNTHHLLDKYNRLTDLLSGKIVEAGNTRVCASKHPQGVAFCMNLLAKKFVLQGDLMISSNPEAAFCYAAMIVALWHDYSDFGRLLLGHFYKQCPYLVPLYPPRAVGQSDKEFYLSQGYQYIDGVIEKQDKFLKRMTGIMRLFAAIIITKPKKGQQKNPYGLAEGWRWLASFLNLEPQPDITATMLHVFLEIAGSTLQSAFGKMFYKIMDYICNMYLPLIQKIDSGGPVTRLEVLLQEYQQRKTFDSPSGKLPANFW</sequence>
<dbReference type="GO" id="GO:0031369">
    <property type="term" value="F:translation initiation factor binding"/>
    <property type="evidence" value="ECO:0007669"/>
    <property type="project" value="TreeGrafter"/>
</dbReference>
<dbReference type="Pfam" id="PF07817">
    <property type="entry name" value="GLE1"/>
    <property type="match status" value="1"/>
</dbReference>
<evidence type="ECO:0000313" key="18">
    <source>
        <dbReference type="EMBL" id="KAF2900724.1"/>
    </source>
</evidence>
<evidence type="ECO:0000256" key="14">
    <source>
        <dbReference type="ARBA" id="ARBA00029983"/>
    </source>
</evidence>
<evidence type="ECO:0000256" key="11">
    <source>
        <dbReference type="ARBA" id="ARBA00023242"/>
    </source>
</evidence>
<reference evidence="18" key="1">
    <citation type="submission" date="2019-08" db="EMBL/GenBank/DDBJ databases">
        <title>The genome of the North American firefly Photinus pyralis.</title>
        <authorList>
            <consortium name="Photinus pyralis genome working group"/>
            <person name="Fallon T.R."/>
            <person name="Sander Lower S.E."/>
            <person name="Weng J.-K."/>
        </authorList>
    </citation>
    <scope>NUCLEOTIDE SEQUENCE</scope>
    <source>
        <strain evidence="18">TRF0915ILg1</strain>
        <tissue evidence="18">Whole body</tissue>
    </source>
</reference>
<keyword evidence="5" id="KW-0963">Cytoplasm</keyword>
<protein>
    <recommendedName>
        <fullName evidence="13">mRNA export factor GLE1</fullName>
    </recommendedName>
    <alternativeName>
        <fullName evidence="15">GLE1 RNA export mediator</fullName>
    </alternativeName>
    <alternativeName>
        <fullName evidence="14">Nucleoporin GLE1</fullName>
    </alternativeName>
</protein>
<dbReference type="Gene3D" id="1.25.40.510">
    <property type="entry name" value="GLE1-like"/>
    <property type="match status" value="1"/>
</dbReference>
<accession>A0A8K0DAG1</accession>
<evidence type="ECO:0000256" key="12">
    <source>
        <dbReference type="ARBA" id="ARBA00024680"/>
    </source>
</evidence>
<evidence type="ECO:0000256" key="9">
    <source>
        <dbReference type="ARBA" id="ARBA00023054"/>
    </source>
</evidence>
<dbReference type="PANTHER" id="PTHR12960:SF0">
    <property type="entry name" value="MRNA EXPORT FACTOR GLE1"/>
    <property type="match status" value="1"/>
</dbReference>
<keyword evidence="6" id="KW-0509">mRNA transport</keyword>
<evidence type="ECO:0000256" key="4">
    <source>
        <dbReference type="ARBA" id="ARBA00022448"/>
    </source>
</evidence>
<keyword evidence="7" id="KW-0653">Protein transport</keyword>
<organism evidence="18 19">
    <name type="scientific">Ignelater luminosus</name>
    <name type="common">Cucubano</name>
    <name type="synonym">Pyrophorus luminosus</name>
    <dbReference type="NCBI Taxonomy" id="2038154"/>
    <lineage>
        <taxon>Eukaryota</taxon>
        <taxon>Metazoa</taxon>
        <taxon>Ecdysozoa</taxon>
        <taxon>Arthropoda</taxon>
        <taxon>Hexapoda</taxon>
        <taxon>Insecta</taxon>
        <taxon>Pterygota</taxon>
        <taxon>Neoptera</taxon>
        <taxon>Endopterygota</taxon>
        <taxon>Coleoptera</taxon>
        <taxon>Polyphaga</taxon>
        <taxon>Elateriformia</taxon>
        <taxon>Elateroidea</taxon>
        <taxon>Elateridae</taxon>
        <taxon>Agrypninae</taxon>
        <taxon>Pyrophorini</taxon>
        <taxon>Ignelater</taxon>
    </lineage>
</organism>
<dbReference type="PANTHER" id="PTHR12960">
    <property type="entry name" value="GLE-1-RELATED"/>
    <property type="match status" value="1"/>
</dbReference>
<dbReference type="GO" id="GO:0044614">
    <property type="term" value="C:nuclear pore cytoplasmic filaments"/>
    <property type="evidence" value="ECO:0007669"/>
    <property type="project" value="TreeGrafter"/>
</dbReference>
<comment type="similarity">
    <text evidence="3">Belongs to the GLE1 family.</text>
</comment>
<proteinExistence type="inferred from homology"/>
<feature type="compositionally biased region" description="Polar residues" evidence="17">
    <location>
        <begin position="292"/>
        <end position="312"/>
    </location>
</feature>
<evidence type="ECO:0000313" key="19">
    <source>
        <dbReference type="Proteomes" id="UP000801492"/>
    </source>
</evidence>
<dbReference type="EMBL" id="VTPC01002029">
    <property type="protein sequence ID" value="KAF2900724.1"/>
    <property type="molecule type" value="Genomic_DNA"/>
</dbReference>
<keyword evidence="8" id="KW-0811">Translocation</keyword>
<feature type="region of interest" description="Disordered" evidence="17">
    <location>
        <begin position="291"/>
        <end position="321"/>
    </location>
</feature>
<evidence type="ECO:0000256" key="13">
    <source>
        <dbReference type="ARBA" id="ARBA00026227"/>
    </source>
</evidence>
<comment type="caution">
    <text evidence="18">The sequence shown here is derived from an EMBL/GenBank/DDBJ whole genome shotgun (WGS) entry which is preliminary data.</text>
</comment>
<evidence type="ECO:0000256" key="1">
    <source>
        <dbReference type="ARBA" id="ARBA00004496"/>
    </source>
</evidence>
<keyword evidence="4" id="KW-0813">Transport</keyword>
<dbReference type="Proteomes" id="UP000801492">
    <property type="component" value="Unassembled WGS sequence"/>
</dbReference>
<comment type="function">
    <text evidence="12">Required for the export of mRNAs containing poly(A) tails from the nucleus into the cytoplasm. May be involved in the terminal step of the mRNA transport through the nuclear pore complex (NPC).</text>
</comment>
<dbReference type="FunFam" id="1.25.40.510:FF:000001">
    <property type="entry name" value="Nucleoporin GLE1 isoform 1"/>
    <property type="match status" value="1"/>
</dbReference>
<evidence type="ECO:0000256" key="17">
    <source>
        <dbReference type="SAM" id="MobiDB-lite"/>
    </source>
</evidence>
<dbReference type="GO" id="GO:0005737">
    <property type="term" value="C:cytoplasm"/>
    <property type="evidence" value="ECO:0007669"/>
    <property type="project" value="UniProtKB-SubCell"/>
</dbReference>
<dbReference type="GO" id="GO:0016973">
    <property type="term" value="P:poly(A)+ mRNA export from nucleus"/>
    <property type="evidence" value="ECO:0007669"/>
    <property type="project" value="InterPro"/>
</dbReference>
<keyword evidence="9 16" id="KW-0175">Coiled coil</keyword>
<dbReference type="AlphaFoldDB" id="A0A8K0DAG1"/>
<evidence type="ECO:0000256" key="10">
    <source>
        <dbReference type="ARBA" id="ARBA00023132"/>
    </source>
</evidence>
<dbReference type="GO" id="GO:0005543">
    <property type="term" value="F:phospholipid binding"/>
    <property type="evidence" value="ECO:0007669"/>
    <property type="project" value="TreeGrafter"/>
</dbReference>
<dbReference type="GO" id="GO:0015031">
    <property type="term" value="P:protein transport"/>
    <property type="evidence" value="ECO:0007669"/>
    <property type="project" value="UniProtKB-KW"/>
</dbReference>
<dbReference type="InterPro" id="IPR012476">
    <property type="entry name" value="GLE1"/>
</dbReference>
<evidence type="ECO:0000256" key="3">
    <source>
        <dbReference type="ARBA" id="ARBA00011056"/>
    </source>
</evidence>
<evidence type="ECO:0000256" key="8">
    <source>
        <dbReference type="ARBA" id="ARBA00023010"/>
    </source>
</evidence>
<evidence type="ECO:0000256" key="5">
    <source>
        <dbReference type="ARBA" id="ARBA00022490"/>
    </source>
</evidence>
<evidence type="ECO:0000256" key="16">
    <source>
        <dbReference type="SAM" id="Coils"/>
    </source>
</evidence>
<evidence type="ECO:0000256" key="7">
    <source>
        <dbReference type="ARBA" id="ARBA00022927"/>
    </source>
</evidence>
<evidence type="ECO:0000256" key="15">
    <source>
        <dbReference type="ARBA" id="ARBA00030897"/>
    </source>
</evidence>
<comment type="subcellular location">
    <subcellularLocation>
        <location evidence="1">Cytoplasm</location>
    </subcellularLocation>
    <subcellularLocation>
        <location evidence="2">Nucleus</location>
        <location evidence="2">Nuclear pore complex</location>
    </subcellularLocation>
</comment>
<evidence type="ECO:0000256" key="2">
    <source>
        <dbReference type="ARBA" id="ARBA00004567"/>
    </source>
</evidence>
<gene>
    <name evidence="18" type="ORF">ILUMI_05465</name>
</gene>
<keyword evidence="10" id="KW-0906">Nuclear pore complex</keyword>
<evidence type="ECO:0000256" key="6">
    <source>
        <dbReference type="ARBA" id="ARBA00022816"/>
    </source>
</evidence>
<keyword evidence="19" id="KW-1185">Reference proteome</keyword>
<dbReference type="GO" id="GO:0000822">
    <property type="term" value="F:inositol hexakisphosphate binding"/>
    <property type="evidence" value="ECO:0007669"/>
    <property type="project" value="TreeGrafter"/>
</dbReference>
<keyword evidence="11" id="KW-0539">Nucleus</keyword>
<feature type="coiled-coil region" evidence="16">
    <location>
        <begin position="151"/>
        <end position="189"/>
    </location>
</feature>
<dbReference type="OrthoDB" id="420884at2759"/>
<dbReference type="InterPro" id="IPR038506">
    <property type="entry name" value="GLE1-like_sf"/>
</dbReference>
<name>A0A8K0DAG1_IGNLU</name>